<reference evidence="1" key="1">
    <citation type="journal article" date="2021" name="Proc. Natl. Acad. Sci. U.S.A.">
        <title>A Catalog of Tens of Thousands of Viruses from Human Metagenomes Reveals Hidden Associations with Chronic Diseases.</title>
        <authorList>
            <person name="Tisza M.J."/>
            <person name="Buck C.B."/>
        </authorList>
    </citation>
    <scope>NUCLEOTIDE SEQUENCE</scope>
    <source>
        <strain evidence="1">CtkJH11</strain>
    </source>
</reference>
<protein>
    <submittedName>
        <fullName evidence="1">Uncharacterized protein</fullName>
    </submittedName>
</protein>
<organism evidence="1">
    <name type="scientific">Siphoviridae sp. ctkJH11</name>
    <dbReference type="NCBI Taxonomy" id="2825641"/>
    <lineage>
        <taxon>Viruses</taxon>
        <taxon>Duplodnaviria</taxon>
        <taxon>Heunggongvirae</taxon>
        <taxon>Uroviricota</taxon>
        <taxon>Caudoviricetes</taxon>
    </lineage>
</organism>
<dbReference type="EMBL" id="BK015484">
    <property type="protein sequence ID" value="DAE09259.1"/>
    <property type="molecule type" value="Genomic_DNA"/>
</dbReference>
<sequence>MQELYISIITRSSQMPQENLSMESLRCQAL</sequence>
<accession>A0A8S5PRW8</accession>
<proteinExistence type="predicted"/>
<name>A0A8S5PRW8_9CAUD</name>
<evidence type="ECO:0000313" key="1">
    <source>
        <dbReference type="EMBL" id="DAE09259.1"/>
    </source>
</evidence>